<accession>A0AAV7LZB7</accession>
<feature type="domain" description="TOG" evidence="11">
    <location>
        <begin position="32"/>
        <end position="269"/>
    </location>
</feature>
<dbReference type="GO" id="GO:0036158">
    <property type="term" value="P:outer dynein arm assembly"/>
    <property type="evidence" value="ECO:0007669"/>
    <property type="project" value="TreeGrafter"/>
</dbReference>
<dbReference type="FunFam" id="1.25.10.10:FF:001106">
    <property type="entry name" value="Dynein, axonemal, assembly factor 5"/>
    <property type="match status" value="1"/>
</dbReference>
<evidence type="ECO:0000256" key="7">
    <source>
        <dbReference type="ARBA" id="ARBA00063859"/>
    </source>
</evidence>
<evidence type="ECO:0000256" key="3">
    <source>
        <dbReference type="ARBA" id="ARBA00022737"/>
    </source>
</evidence>
<dbReference type="InterPro" id="IPR011989">
    <property type="entry name" value="ARM-like"/>
</dbReference>
<comment type="function">
    <text evidence="5">Cytoplasmic protein involved in the delivery of the dynein machinery to the motile cilium. It is required for the assembly of the axonemal dynein inner and outer arms, two structures attached to the peripheral outer doublet A microtubule of the axoneme, that play a crucial role in cilium motility.</text>
</comment>
<dbReference type="FunFam" id="1.25.10.10:FF:001984">
    <property type="entry name" value="Uncharacterized protein"/>
    <property type="match status" value="1"/>
</dbReference>
<comment type="subcellular location">
    <subcellularLocation>
        <location evidence="1">Cytoplasm</location>
    </subcellularLocation>
</comment>
<dbReference type="GO" id="GO:0003341">
    <property type="term" value="P:cilium movement"/>
    <property type="evidence" value="ECO:0007669"/>
    <property type="project" value="TreeGrafter"/>
</dbReference>
<evidence type="ECO:0000256" key="10">
    <source>
        <dbReference type="PROSITE-ProRule" id="PRU00103"/>
    </source>
</evidence>
<dbReference type="InterPro" id="IPR057978">
    <property type="entry name" value="TPR_DAAF5"/>
</dbReference>
<sequence length="865" mass="96992">MAANAVAESSKAMGVFQVADSQQTVETSKVGEGRAPTEVLQTLARHLNCLQDDNKATRRRALCGLRQALQDPELSGAALQEVFSSLLGSLLRCLADPAESCRELSLQVLTEGLRCLPKPQQTLPYLMPVLLQRLGQPTLVEPSEELRLGLVQLLSLTVEVCGARLAPYLDEMVRILQRTIVDPFPEVKKESCKCAASYAKCIPEHFHMQSESLIKPLMQTISHQHSKVRVAVIQTAGTVIQHGNGKSVDDVLSHLAQRLFDDSPQVRQAVTHVVGNWLLELRDRYSYFHKLIPLLLSCFSDEMPDIRQLAINYWEKIGLKWQQENEEDLKDKLDFYNSPSPCYPEGVNRPQLGCRELIYRNLSKILPAISHDITDWVVGTRIKAAQLLAVLLLHAEDHITQHMELILSTLYQASSDEESEVVGNCVKSAELIGAFVNPEVFLRLIMSALQKSPMPSHLLVLAAVIRGSSGQMIKPHLINIANVLSKQEICQGSEKFVFLGQLHCCMESLIKASGEHCSEISLQLMKVLVTILAVPTGEDLYNKVEATMHSLAEVQGLANKQDLYRQHMDQLMEWVASTHEHWTNFSVERLQFEIIVTQSGPVIGEALHHLMPILKACLHPTREPQMRLKIFAVLSKLLLNANETVNSRGQFHLYLETMVQDVLVPNLQWHAGRTSAAIRTTAVSCLWALLQSEVLSSQQILHVQDMLMPQVITTLDEDSKMTRLISCRIINKLLKNSGNQFDPVRLNKIYPELLKRLDDASDEVRVAALKALITWFKSITDDYERTTFKAHIEFLYQGLLVHLDDPDSSIQEAVLETLKEGSVISPALLVQEIEAVKHKHRTPAYCDQLLQHIQSLGITSDPSVL</sequence>
<dbReference type="Gene3D" id="1.25.10.10">
    <property type="entry name" value="Leucine-rich Repeat Variant"/>
    <property type="match status" value="4"/>
</dbReference>
<dbReference type="PANTHER" id="PTHR16216:SF2">
    <property type="entry name" value="DYNEIN AXONEMAL ASSEMBLY FACTOR 5"/>
    <property type="match status" value="1"/>
</dbReference>
<dbReference type="EMBL" id="JANPWB010000014">
    <property type="protein sequence ID" value="KAJ1096204.1"/>
    <property type="molecule type" value="Genomic_DNA"/>
</dbReference>
<dbReference type="GO" id="GO:0036159">
    <property type="term" value="P:inner dynein arm assembly"/>
    <property type="evidence" value="ECO:0007669"/>
    <property type="project" value="TreeGrafter"/>
</dbReference>
<evidence type="ECO:0000313" key="12">
    <source>
        <dbReference type="EMBL" id="KAJ1096204.1"/>
    </source>
</evidence>
<keyword evidence="3" id="KW-0677">Repeat</keyword>
<dbReference type="InterPro" id="IPR056497">
    <property type="entry name" value="HEAT_DAAF5"/>
</dbReference>
<dbReference type="Proteomes" id="UP001066276">
    <property type="component" value="Chromosome 10"/>
</dbReference>
<evidence type="ECO:0000256" key="8">
    <source>
        <dbReference type="ARBA" id="ARBA00073725"/>
    </source>
</evidence>
<dbReference type="InterPro" id="IPR052623">
    <property type="entry name" value="DAAF5"/>
</dbReference>
<name>A0AAV7LZB7_PLEWA</name>
<dbReference type="InterPro" id="IPR016024">
    <property type="entry name" value="ARM-type_fold"/>
</dbReference>
<evidence type="ECO:0000256" key="9">
    <source>
        <dbReference type="ARBA" id="ARBA00078800"/>
    </source>
</evidence>
<dbReference type="InterPro" id="IPR021133">
    <property type="entry name" value="HEAT_type_2"/>
</dbReference>
<evidence type="ECO:0000313" key="13">
    <source>
        <dbReference type="Proteomes" id="UP001066276"/>
    </source>
</evidence>
<comment type="subunit">
    <text evidence="7">Interacts with DNAI2; probably involved in outer arm dynein assembly.</text>
</comment>
<dbReference type="GO" id="GO:0045505">
    <property type="term" value="F:dynein intermediate chain binding"/>
    <property type="evidence" value="ECO:0007669"/>
    <property type="project" value="TreeGrafter"/>
</dbReference>
<dbReference type="AlphaFoldDB" id="A0AAV7LZB7"/>
<comment type="similarity">
    <text evidence="6">Belongs to the DNAAF5 family.</text>
</comment>
<feature type="repeat" description="HEAT" evidence="10">
    <location>
        <begin position="749"/>
        <end position="787"/>
    </location>
</feature>
<evidence type="ECO:0000256" key="5">
    <source>
        <dbReference type="ARBA" id="ARBA00055740"/>
    </source>
</evidence>
<reference evidence="12" key="1">
    <citation type="journal article" date="2022" name="bioRxiv">
        <title>Sequencing and chromosome-scale assembly of the giantPleurodeles waltlgenome.</title>
        <authorList>
            <person name="Brown T."/>
            <person name="Elewa A."/>
            <person name="Iarovenko S."/>
            <person name="Subramanian E."/>
            <person name="Araus A.J."/>
            <person name="Petzold A."/>
            <person name="Susuki M."/>
            <person name="Suzuki K.-i.T."/>
            <person name="Hayashi T."/>
            <person name="Toyoda A."/>
            <person name="Oliveira C."/>
            <person name="Osipova E."/>
            <person name="Leigh N.D."/>
            <person name="Simon A."/>
            <person name="Yun M.H."/>
        </authorList>
    </citation>
    <scope>NUCLEOTIDE SEQUENCE</scope>
    <source>
        <strain evidence="12">20211129_DDA</strain>
        <tissue evidence="12">Liver</tissue>
    </source>
</reference>
<dbReference type="Pfam" id="PF24573">
    <property type="entry name" value="HEAT_DAAF5"/>
    <property type="match status" value="1"/>
</dbReference>
<dbReference type="InterPro" id="IPR034085">
    <property type="entry name" value="TOG"/>
</dbReference>
<organism evidence="12 13">
    <name type="scientific">Pleurodeles waltl</name>
    <name type="common">Iberian ribbed newt</name>
    <dbReference type="NCBI Taxonomy" id="8319"/>
    <lineage>
        <taxon>Eukaryota</taxon>
        <taxon>Metazoa</taxon>
        <taxon>Chordata</taxon>
        <taxon>Craniata</taxon>
        <taxon>Vertebrata</taxon>
        <taxon>Euteleostomi</taxon>
        <taxon>Amphibia</taxon>
        <taxon>Batrachia</taxon>
        <taxon>Caudata</taxon>
        <taxon>Salamandroidea</taxon>
        <taxon>Salamandridae</taxon>
        <taxon>Pleurodelinae</taxon>
        <taxon>Pleurodeles</taxon>
    </lineage>
</organism>
<keyword evidence="13" id="KW-1185">Reference proteome</keyword>
<dbReference type="SUPFAM" id="SSF48371">
    <property type="entry name" value="ARM repeat"/>
    <property type="match status" value="1"/>
</dbReference>
<evidence type="ECO:0000256" key="1">
    <source>
        <dbReference type="ARBA" id="ARBA00004496"/>
    </source>
</evidence>
<keyword evidence="2" id="KW-0963">Cytoplasm</keyword>
<dbReference type="SMART" id="SM01349">
    <property type="entry name" value="TOG"/>
    <property type="match status" value="1"/>
</dbReference>
<dbReference type="PANTHER" id="PTHR16216">
    <property type="entry name" value="DYNEIN ASSEMBLY FACTOR 5, AXONEMAL"/>
    <property type="match status" value="1"/>
</dbReference>
<evidence type="ECO:0000256" key="4">
    <source>
        <dbReference type="ARBA" id="ARBA00022794"/>
    </source>
</evidence>
<dbReference type="GO" id="GO:0005737">
    <property type="term" value="C:cytoplasm"/>
    <property type="evidence" value="ECO:0007669"/>
    <property type="project" value="UniProtKB-SubCell"/>
</dbReference>
<proteinExistence type="inferred from homology"/>
<evidence type="ECO:0000259" key="11">
    <source>
        <dbReference type="SMART" id="SM01349"/>
    </source>
</evidence>
<evidence type="ECO:0000256" key="6">
    <source>
        <dbReference type="ARBA" id="ARBA00061384"/>
    </source>
</evidence>
<keyword evidence="4" id="KW-0970">Cilium biogenesis/degradation</keyword>
<evidence type="ECO:0000256" key="2">
    <source>
        <dbReference type="ARBA" id="ARBA00022490"/>
    </source>
</evidence>
<comment type="caution">
    <text evidence="12">The sequence shown here is derived from an EMBL/GenBank/DDBJ whole genome shotgun (WGS) entry which is preliminary data.</text>
</comment>
<protein>
    <recommendedName>
        <fullName evidence="8">Dynein axonemal assembly factor 5</fullName>
    </recommendedName>
    <alternativeName>
        <fullName evidence="9">HEAT repeat-containing protein 2</fullName>
    </alternativeName>
</protein>
<dbReference type="PROSITE" id="PS50077">
    <property type="entry name" value="HEAT_REPEAT"/>
    <property type="match status" value="1"/>
</dbReference>
<dbReference type="Pfam" id="PF25757">
    <property type="entry name" value="TPR_DNAAF5"/>
    <property type="match status" value="1"/>
</dbReference>
<gene>
    <name evidence="12" type="ORF">NDU88_001348</name>
</gene>